<protein>
    <recommendedName>
        <fullName evidence="1">Gfo/Idh/MocA-like oxidoreductase N-terminal domain-containing protein</fullName>
    </recommendedName>
</protein>
<reference evidence="2" key="1">
    <citation type="submission" date="2018-05" db="EMBL/GenBank/DDBJ databases">
        <authorList>
            <person name="Lanie J.A."/>
            <person name="Ng W.-L."/>
            <person name="Kazmierczak K.M."/>
            <person name="Andrzejewski T.M."/>
            <person name="Davidsen T.M."/>
            <person name="Wayne K.J."/>
            <person name="Tettelin H."/>
            <person name="Glass J.I."/>
            <person name="Rusch D."/>
            <person name="Podicherti R."/>
            <person name="Tsui H.-C.T."/>
            <person name="Winkler M.E."/>
        </authorList>
    </citation>
    <scope>NUCLEOTIDE SEQUENCE</scope>
</reference>
<dbReference type="Pfam" id="PF01408">
    <property type="entry name" value="GFO_IDH_MocA"/>
    <property type="match status" value="1"/>
</dbReference>
<gene>
    <name evidence="2" type="ORF">METZ01_LOCUS477152</name>
</gene>
<accession>A0A383BY41</accession>
<dbReference type="AlphaFoldDB" id="A0A383BY41"/>
<organism evidence="2">
    <name type="scientific">marine metagenome</name>
    <dbReference type="NCBI Taxonomy" id="408172"/>
    <lineage>
        <taxon>unclassified sequences</taxon>
        <taxon>metagenomes</taxon>
        <taxon>ecological metagenomes</taxon>
    </lineage>
</organism>
<name>A0A383BY41_9ZZZZ</name>
<proteinExistence type="predicted"/>
<dbReference type="PANTHER" id="PTHR43377:SF1">
    <property type="entry name" value="BILIVERDIN REDUCTASE A"/>
    <property type="match status" value="1"/>
</dbReference>
<dbReference type="Gene3D" id="3.40.50.720">
    <property type="entry name" value="NAD(P)-binding Rossmann-like Domain"/>
    <property type="match status" value="1"/>
</dbReference>
<dbReference type="EMBL" id="UINC01203849">
    <property type="protein sequence ID" value="SVE24298.1"/>
    <property type="molecule type" value="Genomic_DNA"/>
</dbReference>
<feature type="domain" description="Gfo/Idh/MocA-like oxidoreductase N-terminal" evidence="1">
    <location>
        <begin position="1"/>
        <end position="73"/>
    </location>
</feature>
<dbReference type="InterPro" id="IPR036291">
    <property type="entry name" value="NAD(P)-bd_dom_sf"/>
</dbReference>
<dbReference type="PANTHER" id="PTHR43377">
    <property type="entry name" value="BILIVERDIN REDUCTASE A"/>
    <property type="match status" value="1"/>
</dbReference>
<feature type="non-terminal residue" evidence="2">
    <location>
        <position position="73"/>
    </location>
</feature>
<dbReference type="GO" id="GO:0000166">
    <property type="term" value="F:nucleotide binding"/>
    <property type="evidence" value="ECO:0007669"/>
    <property type="project" value="InterPro"/>
</dbReference>
<evidence type="ECO:0000259" key="1">
    <source>
        <dbReference type="Pfam" id="PF01408"/>
    </source>
</evidence>
<dbReference type="InterPro" id="IPR051450">
    <property type="entry name" value="Gfo/Idh/MocA_Oxidoreductases"/>
</dbReference>
<dbReference type="SUPFAM" id="SSF51735">
    <property type="entry name" value="NAD(P)-binding Rossmann-fold domains"/>
    <property type="match status" value="1"/>
</dbReference>
<sequence>MGEYHISVLSEMPAANLVGFVDNNKERAKTISERYNIPCYGDYKEIISKVEVVVIAVPTSLHYSISKEFLKAG</sequence>
<evidence type="ECO:0000313" key="2">
    <source>
        <dbReference type="EMBL" id="SVE24298.1"/>
    </source>
</evidence>
<dbReference type="InterPro" id="IPR000683">
    <property type="entry name" value="Gfo/Idh/MocA-like_OxRdtase_N"/>
</dbReference>